<accession>A0ABV2BVS8</accession>
<dbReference type="EMBL" id="JBEVCJ010000016">
    <property type="protein sequence ID" value="MET1256052.1"/>
    <property type="molecule type" value="Genomic_DNA"/>
</dbReference>
<proteinExistence type="predicted"/>
<dbReference type="RefSeq" id="WP_353896638.1">
    <property type="nucleotide sequence ID" value="NZ_JBEVCJ010000016.1"/>
</dbReference>
<name>A0ABV2BVS8_9GAMM</name>
<dbReference type="InterPro" id="IPR045175">
    <property type="entry name" value="M28_fam"/>
</dbReference>
<gene>
    <name evidence="3" type="ORF">ABVT43_13010</name>
</gene>
<organism evidence="3 4">
    <name type="scientific">Aliikangiella maris</name>
    <dbReference type="NCBI Taxonomy" id="3162458"/>
    <lineage>
        <taxon>Bacteria</taxon>
        <taxon>Pseudomonadati</taxon>
        <taxon>Pseudomonadota</taxon>
        <taxon>Gammaproteobacteria</taxon>
        <taxon>Oceanospirillales</taxon>
        <taxon>Pleioneaceae</taxon>
        <taxon>Aliikangiella</taxon>
    </lineage>
</organism>
<dbReference type="SUPFAM" id="SSF53187">
    <property type="entry name" value="Zn-dependent exopeptidases"/>
    <property type="match status" value="1"/>
</dbReference>
<evidence type="ECO:0000313" key="3">
    <source>
        <dbReference type="EMBL" id="MET1256052.1"/>
    </source>
</evidence>
<dbReference type="PANTHER" id="PTHR12147:SF26">
    <property type="entry name" value="PEPTIDASE M28 DOMAIN-CONTAINING PROTEIN"/>
    <property type="match status" value="1"/>
</dbReference>
<dbReference type="Proteomes" id="UP001548189">
    <property type="component" value="Unassembled WGS sequence"/>
</dbReference>
<comment type="caution">
    <text evidence="3">The sequence shown here is derived from an EMBL/GenBank/DDBJ whole genome shotgun (WGS) entry which is preliminary data.</text>
</comment>
<keyword evidence="4" id="KW-1185">Reference proteome</keyword>
<evidence type="ECO:0000256" key="1">
    <source>
        <dbReference type="SAM" id="MobiDB-lite"/>
    </source>
</evidence>
<sequence length="473" mass="53315">MSNTKLMNKQKQPISKNNSHLPTIQCRPPFAMALLLSISGFLFSAPAYTNSFSNLQIENDVKFLADDKLKGRSSFSPEIHVAADYIADRFKKIGLQPMTGQKEFKQKFTLYRIVSDSINVQINGQPITSENILPLTSFEHLQWNQSDKVNIVTIDKDDNFREIFTRINHQDNNTLLIVNPAHKEIFSRFRQYFMQGLNKLSKNKGPSAVVVMGEFASLANFKIDIRTKADQHDLVNIVGVIPGKKQKDEMIIYSAHYDHIGEKSHTPNDVKSETLKDQDIIFNGADDDASGTSAIINLANYFAQQKINERTLVFVAFTAEEIGGWGSKYFSNHIEPQKVIAMLNIEMIGKPSKFGPGKLWMTGYERSDLAHLLNQNLDNTEIYADPYPKQNLFYRSDNATLARLGVPAHSFSSSQIDKDTHYHQSSDEIETLDIDSMTRIIDTLAKASEGLVTGKDTPKRLDTSKVVPDGKLF</sequence>
<feature type="region of interest" description="Disordered" evidence="1">
    <location>
        <begin position="1"/>
        <end position="20"/>
    </location>
</feature>
<dbReference type="InterPro" id="IPR007484">
    <property type="entry name" value="Peptidase_M28"/>
</dbReference>
<evidence type="ECO:0000313" key="4">
    <source>
        <dbReference type="Proteomes" id="UP001548189"/>
    </source>
</evidence>
<evidence type="ECO:0000259" key="2">
    <source>
        <dbReference type="Pfam" id="PF04389"/>
    </source>
</evidence>
<reference evidence="3 4" key="1">
    <citation type="submission" date="2024-06" db="EMBL/GenBank/DDBJ databases">
        <authorList>
            <person name="Li F."/>
        </authorList>
    </citation>
    <scope>NUCLEOTIDE SEQUENCE [LARGE SCALE GENOMIC DNA]</scope>
    <source>
        <strain evidence="3 4">GXAS 311</strain>
    </source>
</reference>
<dbReference type="Gene3D" id="3.40.630.10">
    <property type="entry name" value="Zn peptidases"/>
    <property type="match status" value="2"/>
</dbReference>
<feature type="domain" description="Peptidase M28" evidence="2">
    <location>
        <begin position="236"/>
        <end position="446"/>
    </location>
</feature>
<dbReference type="Pfam" id="PF04389">
    <property type="entry name" value="Peptidase_M28"/>
    <property type="match status" value="1"/>
</dbReference>
<protein>
    <submittedName>
        <fullName evidence="3">M20/M25/M40 family metallo-hydrolase</fullName>
    </submittedName>
</protein>
<dbReference type="PANTHER" id="PTHR12147">
    <property type="entry name" value="METALLOPEPTIDASE M28 FAMILY MEMBER"/>
    <property type="match status" value="1"/>
</dbReference>